<dbReference type="GO" id="GO:0043015">
    <property type="term" value="F:gamma-tubulin binding"/>
    <property type="evidence" value="ECO:0007669"/>
    <property type="project" value="InterPro"/>
</dbReference>
<comment type="caution">
    <text evidence="8">The sequence shown here is derived from an EMBL/GenBank/DDBJ whole genome shotgun (WGS) entry which is preliminary data.</text>
</comment>
<dbReference type="InterPro" id="IPR040457">
    <property type="entry name" value="GCP_C"/>
</dbReference>
<comment type="similarity">
    <text evidence="2">Belongs to the TUBGCP family.</text>
</comment>
<evidence type="ECO:0000259" key="7">
    <source>
        <dbReference type="Pfam" id="PF17681"/>
    </source>
</evidence>
<evidence type="ECO:0000256" key="3">
    <source>
        <dbReference type="ARBA" id="ARBA00022490"/>
    </source>
</evidence>
<evidence type="ECO:0000259" key="6">
    <source>
        <dbReference type="Pfam" id="PF04130"/>
    </source>
</evidence>
<feature type="domain" description="Gamma tubulin complex component protein N-terminal" evidence="7">
    <location>
        <begin position="391"/>
        <end position="646"/>
    </location>
</feature>
<dbReference type="Pfam" id="PF04130">
    <property type="entry name" value="GCP_C_terminal"/>
    <property type="match status" value="1"/>
</dbReference>
<evidence type="ECO:0008006" key="10">
    <source>
        <dbReference type="Google" id="ProtNLM"/>
    </source>
</evidence>
<organism evidence="8 9">
    <name type="scientific">Vespula pensylvanica</name>
    <name type="common">Western yellow jacket</name>
    <name type="synonym">Wasp</name>
    <dbReference type="NCBI Taxonomy" id="30213"/>
    <lineage>
        <taxon>Eukaryota</taxon>
        <taxon>Metazoa</taxon>
        <taxon>Ecdysozoa</taxon>
        <taxon>Arthropoda</taxon>
        <taxon>Hexapoda</taxon>
        <taxon>Insecta</taxon>
        <taxon>Pterygota</taxon>
        <taxon>Neoptera</taxon>
        <taxon>Endopterygota</taxon>
        <taxon>Hymenoptera</taxon>
        <taxon>Apocrita</taxon>
        <taxon>Aculeata</taxon>
        <taxon>Vespoidea</taxon>
        <taxon>Vespidae</taxon>
        <taxon>Vespinae</taxon>
        <taxon>Vespula</taxon>
    </lineage>
</organism>
<name>A0A834PDB4_VESPE</name>
<dbReference type="PANTHER" id="PTHR19302:SF70">
    <property type="entry name" value="GAMMA-TUBULIN COMPLEX COMPONENT 6"/>
    <property type="match status" value="1"/>
</dbReference>
<dbReference type="OrthoDB" id="775571at2759"/>
<evidence type="ECO:0000256" key="4">
    <source>
        <dbReference type="ARBA" id="ARBA00022701"/>
    </source>
</evidence>
<dbReference type="InterPro" id="IPR041470">
    <property type="entry name" value="GCP_N"/>
</dbReference>
<evidence type="ECO:0000313" key="9">
    <source>
        <dbReference type="Proteomes" id="UP000600918"/>
    </source>
</evidence>
<comment type="subcellular location">
    <subcellularLocation>
        <location evidence="1">Cytoplasm</location>
        <location evidence="1">Cytoskeleton</location>
    </subcellularLocation>
</comment>
<keyword evidence="9" id="KW-1185">Reference proteome</keyword>
<dbReference type="Proteomes" id="UP000600918">
    <property type="component" value="Unassembled WGS sequence"/>
</dbReference>
<accession>A0A834PDB4</accession>
<gene>
    <name evidence="8" type="ORF">H0235_000008</name>
</gene>
<evidence type="ECO:0000313" key="8">
    <source>
        <dbReference type="EMBL" id="KAF7437617.1"/>
    </source>
</evidence>
<proteinExistence type="inferred from homology"/>
<dbReference type="GO" id="GO:0051321">
    <property type="term" value="P:meiotic cell cycle"/>
    <property type="evidence" value="ECO:0007669"/>
    <property type="project" value="TreeGrafter"/>
</dbReference>
<reference evidence="8" key="1">
    <citation type="journal article" date="2020" name="G3 (Bethesda)">
        <title>High-Quality Assemblies for Three Invasive Social Wasps from the &lt;i&gt;Vespula&lt;/i&gt; Genus.</title>
        <authorList>
            <person name="Harrop T.W.R."/>
            <person name="Guhlin J."/>
            <person name="McLaughlin G.M."/>
            <person name="Permina E."/>
            <person name="Stockwell P."/>
            <person name="Gilligan J."/>
            <person name="Le Lec M.F."/>
            <person name="Gruber M.A.M."/>
            <person name="Quinn O."/>
            <person name="Lovegrove M."/>
            <person name="Duncan E.J."/>
            <person name="Remnant E.J."/>
            <person name="Van Eeckhoven J."/>
            <person name="Graham B."/>
            <person name="Knapp R.A."/>
            <person name="Langford K.W."/>
            <person name="Kronenberg Z."/>
            <person name="Press M.O."/>
            <person name="Eacker S.M."/>
            <person name="Wilson-Rankin E.E."/>
            <person name="Purcell J."/>
            <person name="Lester P.J."/>
            <person name="Dearden P.K."/>
        </authorList>
    </citation>
    <scope>NUCLEOTIDE SEQUENCE</scope>
    <source>
        <strain evidence="8">Volc-1</strain>
    </source>
</reference>
<evidence type="ECO:0000256" key="5">
    <source>
        <dbReference type="ARBA" id="ARBA00023212"/>
    </source>
</evidence>
<dbReference type="GO" id="GO:0051011">
    <property type="term" value="F:microtubule minus-end binding"/>
    <property type="evidence" value="ECO:0007669"/>
    <property type="project" value="TreeGrafter"/>
</dbReference>
<dbReference type="Pfam" id="PF17681">
    <property type="entry name" value="GCP_N_terminal"/>
    <property type="match status" value="1"/>
</dbReference>
<dbReference type="Gene3D" id="1.20.120.1900">
    <property type="entry name" value="Gamma-tubulin complex, C-terminal domain"/>
    <property type="match status" value="1"/>
</dbReference>
<dbReference type="InterPro" id="IPR042241">
    <property type="entry name" value="GCP_C_sf"/>
</dbReference>
<dbReference type="GO" id="GO:0000922">
    <property type="term" value="C:spindle pole"/>
    <property type="evidence" value="ECO:0007669"/>
    <property type="project" value="InterPro"/>
</dbReference>
<dbReference type="GO" id="GO:0000930">
    <property type="term" value="C:gamma-tubulin complex"/>
    <property type="evidence" value="ECO:0007669"/>
    <property type="project" value="TreeGrafter"/>
</dbReference>
<evidence type="ECO:0000256" key="2">
    <source>
        <dbReference type="ARBA" id="ARBA00010337"/>
    </source>
</evidence>
<dbReference type="GO" id="GO:0000278">
    <property type="term" value="P:mitotic cell cycle"/>
    <property type="evidence" value="ECO:0007669"/>
    <property type="project" value="TreeGrafter"/>
</dbReference>
<dbReference type="InterPro" id="IPR007259">
    <property type="entry name" value="GCP"/>
</dbReference>
<keyword evidence="4" id="KW-0493">Microtubule</keyword>
<dbReference type="GO" id="GO:0031122">
    <property type="term" value="P:cytoplasmic microtubule organization"/>
    <property type="evidence" value="ECO:0007669"/>
    <property type="project" value="TreeGrafter"/>
</dbReference>
<dbReference type="GO" id="GO:0051225">
    <property type="term" value="P:spindle assembly"/>
    <property type="evidence" value="ECO:0007669"/>
    <property type="project" value="TreeGrafter"/>
</dbReference>
<dbReference type="GO" id="GO:0007020">
    <property type="term" value="P:microtubule nucleation"/>
    <property type="evidence" value="ECO:0007669"/>
    <property type="project" value="InterPro"/>
</dbReference>
<dbReference type="PANTHER" id="PTHR19302">
    <property type="entry name" value="GAMMA TUBULIN COMPLEX PROTEIN"/>
    <property type="match status" value="1"/>
</dbReference>
<protein>
    <recommendedName>
        <fullName evidence="10">Gamma-tubulin complex component 6</fullName>
    </recommendedName>
</protein>
<keyword evidence="3" id="KW-0963">Cytoplasm</keyword>
<keyword evidence="5" id="KW-0206">Cytoskeleton</keyword>
<sequence>MNFKKENSDVYDLITELSKQICQKQCLSLEHPYLQSRNDITTIKKLRSKAFEILLNKSLKTQYNYDETMKERKDPIIEIYKYAFVLKLHMRHVSEGILLESLLDEFNANDLQTGSVVYLVLQLLTELKNYHNNQEPDLNIFYYSSVNPALLEPLRTSENTSQFPIYPIETFMLSNKLDAMLDIQKCHIIQQTTANSINRSCLYNQDISTFSNRLESTRCKIDIGWFPIPKCITDFSFRDTISYFLPQTMTDMDYNTNYMDKSKKETEVERNMPWLNTKFVNRSIESVSDICRSSSENLYNEIVNVKDIYEETWDNIDITNTLILDRRTWETLGEFESAKQYNFLTDTPNAMLHLTRIKQICTLLLLPKRIINSIDLPEEISTKEFVTNIKLLLLGTETKSFKYNNEIGFYMSQNIAVRSVSNETLINICQRFIYWGNCFKYLTNLIIPNSHSGKLSQEGLIYKAMCMSIKEILLYYKAALLRIFEHINEYTGLLNVLSKVQPVALLLSEVTKLCQCNRENGKMGENCNIFAIVNKMITKITLPQIAFALYTILKSCCEVYFRFLQKWLFEGICHDVYGEFMIKEHSQFLRNKGPKFWTKSFTVHHESVPSFLNRLTESILQCGKAVRLLKICDPKNPVCNVFNSSQPELKVCLSVTMLREQLIKCKEYKHRGEEALGRPISLSVAIQDQKDAEREKANLVINAQQDTLMRIKREQEEFLKNTIENKRELLKVLKEQAIEANLYKVKEKEAEMLTDRLLMEKNNQREEELYNWKCSESAYLKNYYTDLEATIQKQRARIEWCNKRMKYFDKRVAALSKMEEDMWKCTHISDTQILKNLENNETESVIIPARNVYNLQHVLNNIESNTLSDNIAQEDENSNFEEVKIMEIQTLKPREIICADNINVIIRSDDKQSALANISDNKNTNKQFPIISDTRSTNMLETPTNMNNIYKCNNERSSLQEFLRSEVVKELQSEVFKDPFKVQSVINDDITNTLMSHEQTNVEIHNNDNRIFDRPKVLEIERLDNMTEAQRNKMKMLKHEFGITPNNNQSNLFFLERRPISDDFIIKADSPSEDNNRNYESNDVANNTINVQTKCIDAIGSITKNCKVVGELNAEENFEFFGKVNNINEIAQSSSTTDNFASSVNSIMSNLQTYEDVSPLDVNSLSSSSNTKFNAAQNILFPEHYNVNISTPSTSNDDVNTSDFTSLTIADVELIDNTSLQVYLEKSIIIPLQIQSRIVNDALIKYLLNEHNMLLHLQSLRSYFFLLNGEFAKCLTNSLYARLYEISVPIELFNSATLTNVLERALISSFSSNYMNSELLSLSAIDTPMQLHISDPHALDCLCLSYKISWPLNIILDDAVMLQYSKVFKFLLMIGRVLWVLQEDFRMMKVEHEAAMSEQYHKLQLYRHSMTQFISALHNYITCSVLHASWIEFEKDLCNSLTLDQIRFSHVNYIKRILSRCILNTRGEKMRTCLGNIFKVILKFHNRLRSQSWISNSEGHVHPNFKKLEQMYEVFCELRIYLSRIAHKLTTSGYQPHLIHFLNTLNINHMYDLTEKSS</sequence>
<evidence type="ECO:0000256" key="1">
    <source>
        <dbReference type="ARBA" id="ARBA00004245"/>
    </source>
</evidence>
<feature type="domain" description="Gamma tubulin complex component C-terminal" evidence="6">
    <location>
        <begin position="1255"/>
        <end position="1551"/>
    </location>
</feature>
<dbReference type="EMBL" id="JACSDY010000001">
    <property type="protein sequence ID" value="KAF7437617.1"/>
    <property type="molecule type" value="Genomic_DNA"/>
</dbReference>
<dbReference type="GO" id="GO:0005874">
    <property type="term" value="C:microtubule"/>
    <property type="evidence" value="ECO:0007669"/>
    <property type="project" value="UniProtKB-KW"/>
</dbReference>